<dbReference type="InterPro" id="IPR000073">
    <property type="entry name" value="AB_hydrolase_1"/>
</dbReference>
<reference evidence="3 4" key="1">
    <citation type="submission" date="2018-06" db="EMBL/GenBank/DDBJ databases">
        <title>OYT1 Genome Sequencing.</title>
        <authorList>
            <person name="Kato S."/>
            <person name="Itoh T."/>
            <person name="Ohkuma M."/>
        </authorList>
    </citation>
    <scope>NUCLEOTIDE SEQUENCE [LARGE SCALE GENOMIC DNA]</scope>
    <source>
        <strain evidence="3 4">OYT1</strain>
    </source>
</reference>
<dbReference type="PANTHER" id="PTHR12277">
    <property type="entry name" value="ALPHA/BETA HYDROLASE DOMAIN-CONTAINING PROTEIN"/>
    <property type="match status" value="1"/>
</dbReference>
<dbReference type="Proteomes" id="UP000033070">
    <property type="component" value="Chromosome"/>
</dbReference>
<evidence type="ECO:0000256" key="1">
    <source>
        <dbReference type="SAM" id="Phobius"/>
    </source>
</evidence>
<dbReference type="PRINTS" id="PR00111">
    <property type="entry name" value="ABHYDROLASE"/>
</dbReference>
<protein>
    <submittedName>
        <fullName evidence="3">Multifunctional-autoprocessing repeats-in-toxin</fullName>
    </submittedName>
</protein>
<feature type="domain" description="Serine aminopeptidase S33" evidence="2">
    <location>
        <begin position="82"/>
        <end position="190"/>
    </location>
</feature>
<organism evidence="3 4">
    <name type="scientific">Ferriphaselus amnicola</name>
    <dbReference type="NCBI Taxonomy" id="1188319"/>
    <lineage>
        <taxon>Bacteria</taxon>
        <taxon>Pseudomonadati</taxon>
        <taxon>Pseudomonadota</taxon>
        <taxon>Betaproteobacteria</taxon>
        <taxon>Nitrosomonadales</taxon>
        <taxon>Gallionellaceae</taxon>
        <taxon>Ferriphaselus</taxon>
    </lineage>
</organism>
<dbReference type="InterPro" id="IPR022742">
    <property type="entry name" value="Hydrolase_4"/>
</dbReference>
<keyword evidence="1" id="KW-1133">Transmembrane helix</keyword>
<dbReference type="RefSeq" id="WP_062626952.1">
    <property type="nucleotide sequence ID" value="NZ_AP018738.1"/>
</dbReference>
<dbReference type="OrthoDB" id="9777090at2"/>
<dbReference type="EMBL" id="AP018738">
    <property type="protein sequence ID" value="BBE50480.1"/>
    <property type="molecule type" value="Genomic_DNA"/>
</dbReference>
<evidence type="ECO:0000259" key="2">
    <source>
        <dbReference type="Pfam" id="PF12146"/>
    </source>
</evidence>
<dbReference type="PANTHER" id="PTHR12277:SF81">
    <property type="entry name" value="PROTEIN ABHD13"/>
    <property type="match status" value="1"/>
</dbReference>
<keyword evidence="1" id="KW-0472">Membrane</keyword>
<keyword evidence="1" id="KW-0812">Transmembrane</keyword>
<feature type="transmembrane region" description="Helical" evidence="1">
    <location>
        <begin position="12"/>
        <end position="29"/>
    </location>
</feature>
<sequence length="283" mass="31682">MIQNALRKLSSIIGLMLLAYSAVVGYFWLQQRQLVFNPDAILLTTPARNGLKYEEVRIISGKEMEQGELVSWWIPAAAPNAPTILYFHGNSRNISLRPEVMRGMHELGYNQLLVDYRGYGHSTGGPPSEAKVYEDAEAAWNWLIKQRHAKPAHTFIYGHSLGGAIAADLAVRHPDAAGLVIESSFSSMAAMGEKDYGFLPIKAVLNQKFDTVSKISQLKMPLLILHGTNDQKIPWQMGRELYEHAPQPKKLIFITGAEHSNIPSFAWLEYRAALSQFVQHSAR</sequence>
<dbReference type="AlphaFoldDB" id="A0A2Z6GAK3"/>
<accession>A0A2Z6GAK3</accession>
<dbReference type="Gene3D" id="3.40.50.1820">
    <property type="entry name" value="alpha/beta hydrolase"/>
    <property type="match status" value="1"/>
</dbReference>
<keyword evidence="4" id="KW-1185">Reference proteome</keyword>
<proteinExistence type="predicted"/>
<gene>
    <name evidence="3" type="ORF">OYT1_ch0917</name>
</gene>
<evidence type="ECO:0000313" key="4">
    <source>
        <dbReference type="Proteomes" id="UP000033070"/>
    </source>
</evidence>
<dbReference type="InterPro" id="IPR029058">
    <property type="entry name" value="AB_hydrolase_fold"/>
</dbReference>
<evidence type="ECO:0000313" key="3">
    <source>
        <dbReference type="EMBL" id="BBE50480.1"/>
    </source>
</evidence>
<dbReference type="KEGG" id="fam:OYT1_ch0917"/>
<dbReference type="SUPFAM" id="SSF53474">
    <property type="entry name" value="alpha/beta-Hydrolases"/>
    <property type="match status" value="1"/>
</dbReference>
<name>A0A2Z6GAK3_9PROT</name>
<dbReference type="STRING" id="1188319.OYT1_01785"/>
<dbReference type="Pfam" id="PF12146">
    <property type="entry name" value="Hydrolase_4"/>
    <property type="match status" value="1"/>
</dbReference>